<dbReference type="Gene3D" id="3.60.110.10">
    <property type="entry name" value="Carbon-nitrogen hydrolase"/>
    <property type="match status" value="1"/>
</dbReference>
<feature type="domain" description="CN hydrolase" evidence="2">
    <location>
        <begin position="2"/>
        <end position="249"/>
    </location>
</feature>
<dbReference type="AlphaFoldDB" id="A0AA97I1Z7"/>
<dbReference type="PANTHER" id="PTHR23088">
    <property type="entry name" value="NITRILASE-RELATED"/>
    <property type="match status" value="1"/>
</dbReference>
<dbReference type="EMBL" id="CP136594">
    <property type="protein sequence ID" value="WOE76637.1"/>
    <property type="molecule type" value="Genomic_DNA"/>
</dbReference>
<evidence type="ECO:0000313" key="3">
    <source>
        <dbReference type="EMBL" id="WOE76637.1"/>
    </source>
</evidence>
<reference evidence="3 4" key="1">
    <citation type="submission" date="2023-10" db="EMBL/GenBank/DDBJ databases">
        <title>Complete genome sequence of a Sphingomonadaceae bacterium.</title>
        <authorList>
            <person name="Yan C."/>
        </authorList>
    </citation>
    <scope>NUCLEOTIDE SEQUENCE [LARGE SCALE GENOMIC DNA]</scope>
    <source>
        <strain evidence="3 4">SCSIO 66989</strain>
    </source>
</reference>
<dbReference type="KEGG" id="acoa:RB602_10580"/>
<dbReference type="PROSITE" id="PS50263">
    <property type="entry name" value="CN_HYDROLASE"/>
    <property type="match status" value="1"/>
</dbReference>
<dbReference type="PANTHER" id="PTHR23088:SF27">
    <property type="entry name" value="DEAMINATED GLUTATHIONE AMIDASE"/>
    <property type="match status" value="1"/>
</dbReference>
<keyword evidence="1 3" id="KW-0378">Hydrolase</keyword>
<sequence length="274" mass="29757">MHRIAVLQMTSGIDWRANAKTIDDALQEAASGGAGMVFTPEMSGLLDRKRSRATPDIVAEKDSAFISEMQRSAAQHGIWLALGSHPVLHVDGKWRNRSLLIDDKGQMQARYDKIHLFDVTLGNGDDWRESAVYGAGEEVVTAETPAGLLGLTICYDIRFPELYRALALRQPDIITIPAAFTVPTGKAHWSVLVRARAIEAQAFVVAAAQCGSHEDGRSTYGHSMVVDPWGEVLLEMDDQPGLALVDLDMSRIAAVREKLPALANARNIGKGMGA</sequence>
<proteinExistence type="predicted"/>
<evidence type="ECO:0000259" key="2">
    <source>
        <dbReference type="PROSITE" id="PS50263"/>
    </source>
</evidence>
<dbReference type="RefSeq" id="WP_317084496.1">
    <property type="nucleotide sequence ID" value="NZ_CP136594.1"/>
</dbReference>
<dbReference type="InterPro" id="IPR036526">
    <property type="entry name" value="C-N_Hydrolase_sf"/>
</dbReference>
<protein>
    <submittedName>
        <fullName evidence="3">Carbon-nitrogen hydrolase family protein</fullName>
    </submittedName>
</protein>
<name>A0AA97I1Z7_9SPHN</name>
<accession>A0AA97I1Z7</accession>
<organism evidence="3 4">
    <name type="scientific">Alterisphingorhabdus coralli</name>
    <dbReference type="NCBI Taxonomy" id="3071408"/>
    <lineage>
        <taxon>Bacteria</taxon>
        <taxon>Pseudomonadati</taxon>
        <taxon>Pseudomonadota</taxon>
        <taxon>Alphaproteobacteria</taxon>
        <taxon>Sphingomonadales</taxon>
        <taxon>Sphingomonadaceae</taxon>
        <taxon>Alterisphingorhabdus (ex Yan et al. 2024)</taxon>
    </lineage>
</organism>
<dbReference type="InterPro" id="IPR045254">
    <property type="entry name" value="Nit1/2_C-N_Hydrolase"/>
</dbReference>
<dbReference type="GO" id="GO:0016811">
    <property type="term" value="F:hydrolase activity, acting on carbon-nitrogen (but not peptide) bonds, in linear amides"/>
    <property type="evidence" value="ECO:0007669"/>
    <property type="project" value="InterPro"/>
</dbReference>
<dbReference type="Pfam" id="PF00795">
    <property type="entry name" value="CN_hydrolase"/>
    <property type="match status" value="1"/>
</dbReference>
<dbReference type="InterPro" id="IPR003010">
    <property type="entry name" value="C-N_Hydrolase"/>
</dbReference>
<evidence type="ECO:0000313" key="4">
    <source>
        <dbReference type="Proteomes" id="UP001302429"/>
    </source>
</evidence>
<evidence type="ECO:0000256" key="1">
    <source>
        <dbReference type="ARBA" id="ARBA00022801"/>
    </source>
</evidence>
<dbReference type="CDD" id="cd07572">
    <property type="entry name" value="nit"/>
    <property type="match status" value="1"/>
</dbReference>
<dbReference type="SUPFAM" id="SSF56317">
    <property type="entry name" value="Carbon-nitrogen hydrolase"/>
    <property type="match status" value="1"/>
</dbReference>
<dbReference type="Proteomes" id="UP001302429">
    <property type="component" value="Chromosome"/>
</dbReference>
<keyword evidence="4" id="KW-1185">Reference proteome</keyword>
<gene>
    <name evidence="3" type="ORF">RB602_10580</name>
</gene>